<keyword evidence="3" id="KW-1185">Reference proteome</keyword>
<dbReference type="Proteomes" id="UP000219193">
    <property type="component" value="Unassembled WGS sequence"/>
</dbReference>
<dbReference type="Pfam" id="PF00582">
    <property type="entry name" value="Usp"/>
    <property type="match status" value="1"/>
</dbReference>
<dbReference type="Gene3D" id="3.40.50.12370">
    <property type="match status" value="1"/>
</dbReference>
<proteinExistence type="predicted"/>
<evidence type="ECO:0000313" key="2">
    <source>
        <dbReference type="EMBL" id="SOC81276.1"/>
    </source>
</evidence>
<gene>
    <name evidence="2" type="ORF">SAMN06296241_2851</name>
</gene>
<dbReference type="SUPFAM" id="SSF52402">
    <property type="entry name" value="Adenine nucleotide alpha hydrolases-like"/>
    <property type="match status" value="1"/>
</dbReference>
<dbReference type="EMBL" id="OCMF01000004">
    <property type="protein sequence ID" value="SOC81276.1"/>
    <property type="molecule type" value="Genomic_DNA"/>
</dbReference>
<dbReference type="InterPro" id="IPR006016">
    <property type="entry name" value="UspA"/>
</dbReference>
<dbReference type="OrthoDB" id="1413338at2"/>
<accession>A0A285X8D2</accession>
<organism evidence="2 3">
    <name type="scientific">Salinimicrobium sediminis</name>
    <dbReference type="NCBI Taxonomy" id="1343891"/>
    <lineage>
        <taxon>Bacteria</taxon>
        <taxon>Pseudomonadati</taxon>
        <taxon>Bacteroidota</taxon>
        <taxon>Flavobacteriia</taxon>
        <taxon>Flavobacteriales</taxon>
        <taxon>Flavobacteriaceae</taxon>
        <taxon>Salinimicrobium</taxon>
    </lineage>
</organism>
<name>A0A285X8D2_9FLAO</name>
<dbReference type="AlphaFoldDB" id="A0A285X8D2"/>
<feature type="domain" description="UspA" evidence="1">
    <location>
        <begin position="2"/>
        <end position="135"/>
    </location>
</feature>
<reference evidence="3" key="1">
    <citation type="submission" date="2017-09" db="EMBL/GenBank/DDBJ databases">
        <authorList>
            <person name="Varghese N."/>
            <person name="Submissions S."/>
        </authorList>
    </citation>
    <scope>NUCLEOTIDE SEQUENCE [LARGE SCALE GENOMIC DNA]</scope>
    <source>
        <strain evidence="3">CGMCC 1.12641</strain>
    </source>
</reference>
<dbReference type="RefSeq" id="WP_097057042.1">
    <property type="nucleotide sequence ID" value="NZ_OCMF01000004.1"/>
</dbReference>
<evidence type="ECO:0000313" key="3">
    <source>
        <dbReference type="Proteomes" id="UP000219193"/>
    </source>
</evidence>
<dbReference type="CDD" id="cd00293">
    <property type="entry name" value="USP-like"/>
    <property type="match status" value="1"/>
</dbReference>
<sequence>MNVLVLTDLSEVAKNAGSYAVQFLSSIPVHFHLLNIRLFHPNEPESAHQHTRQLALGKLNARVEELKALTKNPDHKFSVIYSEDNLVGAARKFVEEKKIDLIVMGAANKGHSPNTIIGNHTFEVITKIRCNILAVSENTRYREPHRMIFPIDSGIEVNKENLSMLKQPGIAENASLTVVEVINGQSVQLTPILYDHLVEEISNRRVNITKLEKSRAFSREKLEVLQKNFDLIILLGRNINICGELLHTKQGLYSQVANQLPILVLHK</sequence>
<evidence type="ECO:0000259" key="1">
    <source>
        <dbReference type="Pfam" id="PF00582"/>
    </source>
</evidence>
<protein>
    <submittedName>
        <fullName evidence="2">Nucleotide-binding universal stress protein, UspA family</fullName>
    </submittedName>
</protein>